<dbReference type="InterPro" id="IPR007863">
    <property type="entry name" value="Peptidase_M16_C"/>
</dbReference>
<dbReference type="SUPFAM" id="SSF63411">
    <property type="entry name" value="LuxS/MPP-like metallohydrolase"/>
    <property type="match status" value="2"/>
</dbReference>
<keyword evidence="4" id="KW-1185">Reference proteome</keyword>
<protein>
    <submittedName>
        <fullName evidence="3">Peptidase M16</fullName>
    </submittedName>
</protein>
<evidence type="ECO:0000259" key="1">
    <source>
        <dbReference type="Pfam" id="PF00675"/>
    </source>
</evidence>
<sequence>MSVAVTPVTAPPAKVGRVITPAGIEVWHVESHVVPLVALSFVFEGGAAQDPAGKAGLAQLTARLLDEGAGPYASTAFHERLADHAIEMAFNAGPDSLGGSLKTLTRHADEAFDLLRLALSEPRFEEADIERVRAQTMAGLRYQMKDPGVAASKRFFAEAFPGHAYGTPTSGTLDTLPTIGRDDVVALHRAQAARGRLKVAIVGAIGADEVARRVDHAFGALPAEPTLAPVAPVRLSGIGDRHVVEFDVPQSVIRFATDGLPWSDPDFIPAYVLNHVLGGGAFTSRLFQEVREKRGLAYSVGSSLANFRCASMTWGFTATKNERVAEALSVISGEIDRLREEGPSADELDKAKAYLTGSYALGFDTSTKIANQLVQIAFNDLGIDYVARRNALVSAVTAEDVRRAGARMLGDGRLLTVIAGKPEL</sequence>
<evidence type="ECO:0000313" key="3">
    <source>
        <dbReference type="EMBL" id="GGK40206.1"/>
    </source>
</evidence>
<dbReference type="GO" id="GO:0046872">
    <property type="term" value="F:metal ion binding"/>
    <property type="evidence" value="ECO:0007669"/>
    <property type="project" value="InterPro"/>
</dbReference>
<dbReference type="Proteomes" id="UP000600449">
    <property type="component" value="Unassembled WGS sequence"/>
</dbReference>
<dbReference type="EMBL" id="BMMF01000008">
    <property type="protein sequence ID" value="GGK40206.1"/>
    <property type="molecule type" value="Genomic_DNA"/>
</dbReference>
<evidence type="ECO:0000259" key="2">
    <source>
        <dbReference type="Pfam" id="PF05193"/>
    </source>
</evidence>
<proteinExistence type="predicted"/>
<name>A0A917QAY4_9HYPH</name>
<comment type="caution">
    <text evidence="3">The sequence shown here is derived from an EMBL/GenBank/DDBJ whole genome shotgun (WGS) entry which is preliminary data.</text>
</comment>
<feature type="domain" description="Peptidase M16 C-terminal" evidence="2">
    <location>
        <begin position="179"/>
        <end position="354"/>
    </location>
</feature>
<accession>A0A917QAY4</accession>
<gene>
    <name evidence="3" type="ORF">GCM10011322_29200</name>
</gene>
<dbReference type="PANTHER" id="PTHR11851:SF224">
    <property type="entry name" value="PROCESSING PROTEASE"/>
    <property type="match status" value="1"/>
</dbReference>
<dbReference type="Pfam" id="PF00675">
    <property type="entry name" value="Peptidase_M16"/>
    <property type="match status" value="1"/>
</dbReference>
<dbReference type="Pfam" id="PF05193">
    <property type="entry name" value="Peptidase_M16_C"/>
    <property type="match status" value="1"/>
</dbReference>
<dbReference type="PANTHER" id="PTHR11851">
    <property type="entry name" value="METALLOPROTEASE"/>
    <property type="match status" value="1"/>
</dbReference>
<dbReference type="InterPro" id="IPR011249">
    <property type="entry name" value="Metalloenz_LuxS/M16"/>
</dbReference>
<feature type="domain" description="Peptidase M16 N-terminal" evidence="1">
    <location>
        <begin position="33"/>
        <end position="169"/>
    </location>
</feature>
<reference evidence="3 4" key="1">
    <citation type="journal article" date="2014" name="Int. J. Syst. Evol. Microbiol.">
        <title>Complete genome sequence of Corynebacterium casei LMG S-19264T (=DSM 44701T), isolated from a smear-ripened cheese.</title>
        <authorList>
            <consortium name="US DOE Joint Genome Institute (JGI-PGF)"/>
            <person name="Walter F."/>
            <person name="Albersmeier A."/>
            <person name="Kalinowski J."/>
            <person name="Ruckert C."/>
        </authorList>
    </citation>
    <scope>NUCLEOTIDE SEQUENCE [LARGE SCALE GENOMIC DNA]</scope>
    <source>
        <strain evidence="3 4">CGMCC 1.9161</strain>
    </source>
</reference>
<organism evidence="3 4">
    <name type="scientific">Salinarimonas ramus</name>
    <dbReference type="NCBI Taxonomy" id="690164"/>
    <lineage>
        <taxon>Bacteria</taxon>
        <taxon>Pseudomonadati</taxon>
        <taxon>Pseudomonadota</taxon>
        <taxon>Alphaproteobacteria</taxon>
        <taxon>Hyphomicrobiales</taxon>
        <taxon>Salinarimonadaceae</taxon>
        <taxon>Salinarimonas</taxon>
    </lineage>
</organism>
<dbReference type="AlphaFoldDB" id="A0A917QAY4"/>
<dbReference type="InterPro" id="IPR050361">
    <property type="entry name" value="MPP/UQCRC_Complex"/>
</dbReference>
<evidence type="ECO:0000313" key="4">
    <source>
        <dbReference type="Proteomes" id="UP000600449"/>
    </source>
</evidence>
<dbReference type="InterPro" id="IPR011765">
    <property type="entry name" value="Pept_M16_N"/>
</dbReference>
<dbReference type="Gene3D" id="3.30.830.10">
    <property type="entry name" value="Metalloenzyme, LuxS/M16 peptidase-like"/>
    <property type="match status" value="2"/>
</dbReference>
<dbReference type="RefSeq" id="WP_188913958.1">
    <property type="nucleotide sequence ID" value="NZ_BMMF01000008.1"/>
</dbReference>